<accession>A0A1B9IXN8</accession>
<protein>
    <recommendedName>
        <fullName evidence="3">GH16 domain-containing protein</fullName>
    </recommendedName>
</protein>
<organism evidence="4 5">
    <name type="scientific">Kwoniella mangroviensis CBS 10435</name>
    <dbReference type="NCBI Taxonomy" id="1331196"/>
    <lineage>
        <taxon>Eukaryota</taxon>
        <taxon>Fungi</taxon>
        <taxon>Dikarya</taxon>
        <taxon>Basidiomycota</taxon>
        <taxon>Agaricomycotina</taxon>
        <taxon>Tremellomycetes</taxon>
        <taxon>Tremellales</taxon>
        <taxon>Cryptococcaceae</taxon>
        <taxon>Kwoniella</taxon>
    </lineage>
</organism>
<dbReference type="GO" id="GO:0005975">
    <property type="term" value="P:carbohydrate metabolic process"/>
    <property type="evidence" value="ECO:0007669"/>
    <property type="project" value="InterPro"/>
</dbReference>
<dbReference type="SUPFAM" id="SSF49899">
    <property type="entry name" value="Concanavalin A-like lectins/glucanases"/>
    <property type="match status" value="1"/>
</dbReference>
<gene>
    <name evidence="4" type="ORF">L486_02976</name>
</gene>
<proteinExistence type="predicted"/>
<evidence type="ECO:0000256" key="2">
    <source>
        <dbReference type="SAM" id="SignalP"/>
    </source>
</evidence>
<feature type="compositionally biased region" description="Low complexity" evidence="1">
    <location>
        <begin position="93"/>
        <end position="117"/>
    </location>
</feature>
<feature type="region of interest" description="Disordered" evidence="1">
    <location>
        <begin position="49"/>
        <end position="76"/>
    </location>
</feature>
<dbReference type="PANTHER" id="PTHR38121:SF4">
    <property type="entry name" value="GH16 DOMAIN-CONTAINING PROTEIN-RELATED"/>
    <property type="match status" value="1"/>
</dbReference>
<dbReference type="InterPro" id="IPR000757">
    <property type="entry name" value="Beta-glucanase-like"/>
</dbReference>
<feature type="region of interest" description="Disordered" evidence="1">
    <location>
        <begin position="315"/>
        <end position="343"/>
    </location>
</feature>
<feature type="chain" id="PRO_5008628989" description="GH16 domain-containing protein" evidence="2">
    <location>
        <begin position="22"/>
        <end position="436"/>
    </location>
</feature>
<dbReference type="CDD" id="cd00413">
    <property type="entry name" value="Glyco_hydrolase_16"/>
    <property type="match status" value="1"/>
</dbReference>
<reference evidence="4 5" key="1">
    <citation type="submission" date="2013-07" db="EMBL/GenBank/DDBJ databases">
        <title>The Genome Sequence of Kwoniella mangroviensis CBS10435.</title>
        <authorList>
            <consortium name="The Broad Institute Genome Sequencing Platform"/>
            <person name="Cuomo C."/>
            <person name="Litvintseva A."/>
            <person name="Chen Y."/>
            <person name="Heitman J."/>
            <person name="Sun S."/>
            <person name="Springer D."/>
            <person name="Dromer F."/>
            <person name="Young S.K."/>
            <person name="Zeng Q."/>
            <person name="Gargeya S."/>
            <person name="Fitzgerald M."/>
            <person name="Abouelleil A."/>
            <person name="Alvarado L."/>
            <person name="Berlin A.M."/>
            <person name="Chapman S.B."/>
            <person name="Dewar J."/>
            <person name="Goldberg J."/>
            <person name="Griggs A."/>
            <person name="Gujja S."/>
            <person name="Hansen M."/>
            <person name="Howarth C."/>
            <person name="Imamovic A."/>
            <person name="Larimer J."/>
            <person name="McCowan C."/>
            <person name="Murphy C."/>
            <person name="Pearson M."/>
            <person name="Priest M."/>
            <person name="Roberts A."/>
            <person name="Saif S."/>
            <person name="Shea T."/>
            <person name="Sykes S."/>
            <person name="Wortman J."/>
            <person name="Nusbaum C."/>
            <person name="Birren B."/>
        </authorList>
    </citation>
    <scope>NUCLEOTIDE SEQUENCE [LARGE SCALE GENOMIC DNA]</scope>
    <source>
        <strain evidence="4 5">CBS 10435</strain>
    </source>
</reference>
<feature type="signal peptide" evidence="2">
    <location>
        <begin position="1"/>
        <end position="21"/>
    </location>
</feature>
<feature type="region of interest" description="Disordered" evidence="1">
    <location>
        <begin position="93"/>
        <end position="136"/>
    </location>
</feature>
<evidence type="ECO:0000313" key="4">
    <source>
        <dbReference type="EMBL" id="OCF60296.1"/>
    </source>
</evidence>
<dbReference type="AlphaFoldDB" id="A0A1B9IXN8"/>
<dbReference type="InterPro" id="IPR013320">
    <property type="entry name" value="ConA-like_dom_sf"/>
</dbReference>
<dbReference type="EMBL" id="KI669460">
    <property type="protein sequence ID" value="OCF60296.1"/>
    <property type="molecule type" value="Genomic_DNA"/>
</dbReference>
<evidence type="ECO:0000256" key="1">
    <source>
        <dbReference type="SAM" id="MobiDB-lite"/>
    </source>
</evidence>
<keyword evidence="2" id="KW-0732">Signal</keyword>
<dbReference type="PANTHER" id="PTHR38121">
    <property type="entry name" value="GH16 DOMAIN-CONTAINING PROTEIN"/>
    <property type="match status" value="1"/>
</dbReference>
<dbReference type="Pfam" id="PF00722">
    <property type="entry name" value="Glyco_hydro_16"/>
    <property type="match status" value="1"/>
</dbReference>
<dbReference type="Proteomes" id="UP000092583">
    <property type="component" value="Unassembled WGS sequence"/>
</dbReference>
<keyword evidence="5" id="KW-1185">Reference proteome</keyword>
<dbReference type="Gene3D" id="2.60.120.200">
    <property type="match status" value="1"/>
</dbReference>
<dbReference type="GO" id="GO:0004553">
    <property type="term" value="F:hydrolase activity, hydrolyzing O-glycosyl compounds"/>
    <property type="evidence" value="ECO:0007669"/>
    <property type="project" value="InterPro"/>
</dbReference>
<reference evidence="5" key="2">
    <citation type="submission" date="2013-12" db="EMBL/GenBank/DDBJ databases">
        <title>Evolution of pathogenesis and genome organization in the Tremellales.</title>
        <authorList>
            <person name="Cuomo C."/>
            <person name="Litvintseva A."/>
            <person name="Heitman J."/>
            <person name="Chen Y."/>
            <person name="Sun S."/>
            <person name="Springer D."/>
            <person name="Dromer F."/>
            <person name="Young S."/>
            <person name="Zeng Q."/>
            <person name="Chapman S."/>
            <person name="Gujja S."/>
            <person name="Saif S."/>
            <person name="Birren B."/>
        </authorList>
    </citation>
    <scope>NUCLEOTIDE SEQUENCE [LARGE SCALE GENOMIC DNA]</scope>
    <source>
        <strain evidence="5">CBS 10435</strain>
    </source>
</reference>
<dbReference type="STRING" id="1331196.A0A1B9IXN8"/>
<dbReference type="OrthoDB" id="25131at2759"/>
<feature type="domain" description="GH16" evidence="3">
    <location>
        <begin position="111"/>
        <end position="420"/>
    </location>
</feature>
<sequence length="436" mass="45903">MRSSTISLLSILPFITGSALASTKSCSAKGTTGSSVIGVAAVATDGTTSAVAPSSSSSGDHTPPVGEVVPTSAAGDESAVSSVAAVDTGSSSSLTSASAALPTSTGGSSNSTGGNSNDPTISSGSHPTFEFKQPDKEDCKCGYKVSGLGDIYMPFKFQFNFSDIGDAGPFSGPDDLKQYGWRINQGHHAGGPSSNGTIWDEASGTLVDDPIYQCLGDPGSVSVQGGNLHLTMKGGQTPSGEMKCPEIIHDNATLYGIFQADIQLDNTPGTCQAFWMNHTIPGQYADELDIEALGGSMLEPTTEQPLPGLWSTNWDPNGNPNEPLDLNHTTGTDGKSPTPFPNDPTADFNSYIIAWVPGEYSPRYYNGKEIASPSQYNAIHAQEATFNNWSNNNKWWSGTVPQSDVTMKVRSVLFYYRTEEIQSLIDGCKEEDVCTV</sequence>
<dbReference type="PROSITE" id="PS51762">
    <property type="entry name" value="GH16_2"/>
    <property type="match status" value="1"/>
</dbReference>
<evidence type="ECO:0000259" key="3">
    <source>
        <dbReference type="PROSITE" id="PS51762"/>
    </source>
</evidence>
<name>A0A1B9IXN8_9TREE</name>
<evidence type="ECO:0000313" key="5">
    <source>
        <dbReference type="Proteomes" id="UP000092583"/>
    </source>
</evidence>